<dbReference type="HOGENOM" id="CLU_1369753_0_0_11"/>
<evidence type="ECO:0000313" key="2">
    <source>
        <dbReference type="Proteomes" id="UP000002505"/>
    </source>
</evidence>
<dbReference type="KEGG" id="ach:Achl_4470"/>
<name>B8HJ24_PSECP</name>
<dbReference type="SUPFAM" id="SSF109604">
    <property type="entry name" value="HD-domain/PDEase-like"/>
    <property type="match status" value="1"/>
</dbReference>
<geneLocation type="plasmid" evidence="1 2">
    <name>pACHL01</name>
</geneLocation>
<reference evidence="1" key="1">
    <citation type="submission" date="2009-01" db="EMBL/GenBank/DDBJ databases">
        <title>Complete sequence of plasmid1 of Arthrobacter chlorophenolicus A6.</title>
        <authorList>
            <consortium name="US DOE Joint Genome Institute"/>
            <person name="Lucas S."/>
            <person name="Copeland A."/>
            <person name="Lapidus A."/>
            <person name="Glavina del Rio T."/>
            <person name="Tice H."/>
            <person name="Bruce D."/>
            <person name="Goodwin L."/>
            <person name="Pitluck S."/>
            <person name="Goltsman E."/>
            <person name="Clum A."/>
            <person name="Larimer F."/>
            <person name="Land M."/>
            <person name="Hauser L."/>
            <person name="Kyrpides N."/>
            <person name="Mikhailova N."/>
            <person name="Jansson J."/>
            <person name="Richardson P."/>
        </authorList>
    </citation>
    <scope>NUCLEOTIDE SEQUENCE [LARGE SCALE GENOMIC DNA]</scope>
    <source>
        <strain evidence="1">A6</strain>
        <plasmid evidence="1">pACHL01</plasmid>
    </source>
</reference>
<keyword evidence="2" id="KW-1185">Reference proteome</keyword>
<gene>
    <name evidence="1" type="ordered locus">Achl_4470</name>
</gene>
<organism evidence="1 2">
    <name type="scientific">Pseudarthrobacter chlorophenolicus (strain ATCC 700700 / DSM 12829 / CIP 107037 / JCM 12360 / KCTC 9906 / NCIMB 13794 / A6)</name>
    <name type="common">Arthrobacter chlorophenolicus</name>
    <dbReference type="NCBI Taxonomy" id="452863"/>
    <lineage>
        <taxon>Bacteria</taxon>
        <taxon>Bacillati</taxon>
        <taxon>Actinomycetota</taxon>
        <taxon>Actinomycetes</taxon>
        <taxon>Micrococcales</taxon>
        <taxon>Micrococcaceae</taxon>
        <taxon>Pseudarthrobacter</taxon>
    </lineage>
</organism>
<keyword evidence="1" id="KW-0614">Plasmid</keyword>
<evidence type="ECO:0000313" key="1">
    <source>
        <dbReference type="EMBL" id="ACL42421.1"/>
    </source>
</evidence>
<evidence type="ECO:0008006" key="3">
    <source>
        <dbReference type="Google" id="ProtNLM"/>
    </source>
</evidence>
<dbReference type="Gene3D" id="1.10.3210.10">
    <property type="entry name" value="Hypothetical protein af1432"/>
    <property type="match status" value="1"/>
</dbReference>
<dbReference type="Proteomes" id="UP000002505">
    <property type="component" value="Plasmid pACHL01"/>
</dbReference>
<protein>
    <recommendedName>
        <fullName evidence="3">Metal dependent phosphohydrolase</fullName>
    </recommendedName>
</protein>
<dbReference type="EMBL" id="CP001342">
    <property type="protein sequence ID" value="ACL42421.1"/>
    <property type="molecule type" value="Genomic_DNA"/>
</dbReference>
<dbReference type="RefSeq" id="WP_012623438.1">
    <property type="nucleotide sequence ID" value="NC_011879.1"/>
</dbReference>
<proteinExistence type="predicted"/>
<sequence>MRPVDLERRARCAAELRARFPKHAGAVLSALDANPSAALPYHGTPHMLVVALATLELAAGEQLSPDETDFVFLAALFHDYDYAGAEDDGVNTGRAAAAVREHLGFTDHARIAALVDASRYPYLVAPRSRSEEVLRDADVAYSTLLIPDAQHFRTGLLIERGAPATEQDAIGFIIGHGLYTATAVRAVNRIISNGRAGDS</sequence>
<dbReference type="AlphaFoldDB" id="B8HJ24"/>
<accession>B8HJ24</accession>